<sequence>MASIVPTVLRFNRVTIKNLSDQINQNGLRSGKQLKMVRQNRNSKFSEISAVLQHKSRRLLYVPSAFSWQRQYFNTIIEQKKPDDTNVSSMQKSKEIKNRIPIHQ</sequence>
<name>A0A6I9WSL7_9HYME</name>
<evidence type="ECO:0000313" key="2">
    <source>
        <dbReference type="Proteomes" id="UP000504615"/>
    </source>
</evidence>
<dbReference type="Proteomes" id="UP000504615">
    <property type="component" value="Unplaced"/>
</dbReference>
<evidence type="ECO:0000313" key="3">
    <source>
        <dbReference type="RefSeq" id="XP_011646225.1"/>
    </source>
</evidence>
<gene>
    <name evidence="3" type="primary">LOC105432916</name>
</gene>
<reference evidence="3" key="1">
    <citation type="submission" date="2025-08" db="UniProtKB">
        <authorList>
            <consortium name="RefSeq"/>
        </authorList>
    </citation>
    <scope>IDENTIFICATION</scope>
</reference>
<dbReference type="KEGG" id="pbar:105432916"/>
<organism evidence="2 3">
    <name type="scientific">Pogonomyrmex barbatus</name>
    <name type="common">red harvester ant</name>
    <dbReference type="NCBI Taxonomy" id="144034"/>
    <lineage>
        <taxon>Eukaryota</taxon>
        <taxon>Metazoa</taxon>
        <taxon>Ecdysozoa</taxon>
        <taxon>Arthropoda</taxon>
        <taxon>Hexapoda</taxon>
        <taxon>Insecta</taxon>
        <taxon>Pterygota</taxon>
        <taxon>Neoptera</taxon>
        <taxon>Endopterygota</taxon>
        <taxon>Hymenoptera</taxon>
        <taxon>Apocrita</taxon>
        <taxon>Aculeata</taxon>
        <taxon>Formicoidea</taxon>
        <taxon>Formicidae</taxon>
        <taxon>Myrmicinae</taxon>
        <taxon>Pogonomyrmex</taxon>
    </lineage>
</organism>
<accession>A0A6I9WSL7</accession>
<protein>
    <submittedName>
        <fullName evidence="3">Uncharacterized protein LOC105432916</fullName>
    </submittedName>
</protein>
<feature type="region of interest" description="Disordered" evidence="1">
    <location>
        <begin position="83"/>
        <end position="104"/>
    </location>
</feature>
<dbReference type="AlphaFoldDB" id="A0A6I9WSL7"/>
<evidence type="ECO:0000256" key="1">
    <source>
        <dbReference type="SAM" id="MobiDB-lite"/>
    </source>
</evidence>
<dbReference type="RefSeq" id="XP_011646225.1">
    <property type="nucleotide sequence ID" value="XM_011647923.2"/>
</dbReference>
<dbReference type="GeneID" id="105432916"/>
<proteinExistence type="predicted"/>
<keyword evidence="2" id="KW-1185">Reference proteome</keyword>